<proteinExistence type="predicted"/>
<dbReference type="Pfam" id="PF12275">
    <property type="entry name" value="DUF3616"/>
    <property type="match status" value="1"/>
</dbReference>
<dbReference type="EMBL" id="CP003607">
    <property type="protein sequence ID" value="AFY85100.1"/>
    <property type="molecule type" value="Genomic_DNA"/>
</dbReference>
<dbReference type="eggNOG" id="COG0454">
    <property type="taxonomic scope" value="Bacteria"/>
</dbReference>
<dbReference type="OrthoDB" id="423529at2"/>
<dbReference type="RefSeq" id="WP_015151708.1">
    <property type="nucleotide sequence ID" value="NC_019693.1"/>
</dbReference>
<reference evidence="2 3" key="1">
    <citation type="submission" date="2012-06" db="EMBL/GenBank/DDBJ databases">
        <title>Finished chromosome of genome of Oscillatoria acuminata PCC 6304.</title>
        <authorList>
            <consortium name="US DOE Joint Genome Institute"/>
            <person name="Gugger M."/>
            <person name="Coursin T."/>
            <person name="Rippka R."/>
            <person name="Tandeau De Marsac N."/>
            <person name="Huntemann M."/>
            <person name="Wei C.-L."/>
            <person name="Han J."/>
            <person name="Detter J.C."/>
            <person name="Han C."/>
            <person name="Tapia R."/>
            <person name="Davenport K."/>
            <person name="Daligault H."/>
            <person name="Erkkila T."/>
            <person name="Gu W."/>
            <person name="Munk A.C.C."/>
            <person name="Teshima H."/>
            <person name="Xu Y."/>
            <person name="Chain P."/>
            <person name="Chen A."/>
            <person name="Krypides N."/>
            <person name="Mavromatis K."/>
            <person name="Markowitz V."/>
            <person name="Szeto E."/>
            <person name="Ivanova N."/>
            <person name="Mikhailova N."/>
            <person name="Ovchinnikova G."/>
            <person name="Pagani I."/>
            <person name="Pati A."/>
            <person name="Goodwin L."/>
            <person name="Peters L."/>
            <person name="Pitluck S."/>
            <person name="Woyke T."/>
            <person name="Kerfeld C."/>
        </authorList>
    </citation>
    <scope>NUCLEOTIDE SEQUENCE [LARGE SCALE GENOMIC DNA]</scope>
    <source>
        <strain evidence="2 3">PCC 6304</strain>
    </source>
</reference>
<dbReference type="STRING" id="56110.Oscil6304_5622"/>
<dbReference type="PATRIC" id="fig|56110.3.peg.6905"/>
<dbReference type="InterPro" id="IPR022060">
    <property type="entry name" value="DUF3616"/>
</dbReference>
<keyword evidence="3" id="KW-1185">Reference proteome</keyword>
<evidence type="ECO:0000313" key="3">
    <source>
        <dbReference type="Proteomes" id="UP000010367"/>
    </source>
</evidence>
<feature type="domain" description="DUF3616" evidence="1">
    <location>
        <begin position="24"/>
        <end position="353"/>
    </location>
</feature>
<dbReference type="InParanoid" id="K9TRB0"/>
<dbReference type="HOGENOM" id="CLU_039497_0_0_3"/>
<dbReference type="Proteomes" id="UP000010367">
    <property type="component" value="Chromosome"/>
</dbReference>
<name>K9TRB0_9CYAN</name>
<organism evidence="2 3">
    <name type="scientific">Oscillatoria acuminata PCC 6304</name>
    <dbReference type="NCBI Taxonomy" id="56110"/>
    <lineage>
        <taxon>Bacteria</taxon>
        <taxon>Bacillati</taxon>
        <taxon>Cyanobacteriota</taxon>
        <taxon>Cyanophyceae</taxon>
        <taxon>Oscillatoriophycideae</taxon>
        <taxon>Oscillatoriales</taxon>
        <taxon>Oscillatoriaceae</taxon>
        <taxon>Oscillatoria</taxon>
    </lineage>
</organism>
<gene>
    <name evidence="2" type="ORF">Oscil6304_5622</name>
</gene>
<protein>
    <recommendedName>
        <fullName evidence="1">DUF3616 domain-containing protein</fullName>
    </recommendedName>
</protein>
<evidence type="ECO:0000313" key="2">
    <source>
        <dbReference type="EMBL" id="AFY85100.1"/>
    </source>
</evidence>
<evidence type="ECO:0000259" key="1">
    <source>
        <dbReference type="Pfam" id="PF12275"/>
    </source>
</evidence>
<dbReference type="AlphaFoldDB" id="K9TRB0"/>
<sequence>MSPAFLLSRLLLKFDPETEERVGDLSAVTFTPDGSLWVGSDELLTLERLSLIEPYVYGNHQPFEIGEFIELFNNEDEIDIEGMDYCEGYLWFTGSHSTKRNKPKGKNTEKDINRLAEIKTDANRYLLARIPIQQGIPVQACPDPLNSDRPLTAASLQKTESGNILIDALKKDVHFGSIIDAQFPSKENGLDIEGLAVRGSKILMGFRGPVLRGWAVIIELEVEESEPGILTLKAIGPEGRLYKKHFVDLSGLGIRELCLEGEDLIVLAGPTLDLDGGMKMFRLTGVFERQGDTLIAQDETELKVLFDLPFKLGTDRGEGLALLPCLGQPNSLLVVYDSPDPARLVNSDAVFGDVFRL</sequence>
<accession>K9TRB0</accession>
<dbReference type="KEGG" id="oac:Oscil6304_5622"/>